<keyword evidence="8" id="KW-0902">Two-component regulatory system</keyword>
<evidence type="ECO:0000313" key="12">
    <source>
        <dbReference type="Proteomes" id="UP001164439"/>
    </source>
</evidence>
<reference evidence="11" key="1">
    <citation type="submission" date="2022-12" db="EMBL/GenBank/DDBJ databases">
        <authorList>
            <person name="Ruckert C."/>
            <person name="Busche T."/>
            <person name="Kalinowski J."/>
            <person name="Wittmann C."/>
        </authorList>
    </citation>
    <scope>NUCLEOTIDE SEQUENCE</scope>
    <source>
        <strain evidence="11">DSM 40467</strain>
    </source>
</reference>
<accession>A0ABY7K6I5</accession>
<dbReference type="Pfam" id="PF07730">
    <property type="entry name" value="HisKA_3"/>
    <property type="match status" value="1"/>
</dbReference>
<feature type="transmembrane region" description="Helical" evidence="9">
    <location>
        <begin position="188"/>
        <end position="206"/>
    </location>
</feature>
<dbReference type="InterPro" id="IPR003594">
    <property type="entry name" value="HATPase_dom"/>
</dbReference>
<keyword evidence="3" id="KW-0597">Phosphoprotein</keyword>
<dbReference type="PANTHER" id="PTHR24421:SF10">
    <property type="entry name" value="NITRATE_NITRITE SENSOR PROTEIN NARQ"/>
    <property type="match status" value="1"/>
</dbReference>
<evidence type="ECO:0000313" key="11">
    <source>
        <dbReference type="EMBL" id="WAZ19128.1"/>
    </source>
</evidence>
<evidence type="ECO:0000256" key="2">
    <source>
        <dbReference type="ARBA" id="ARBA00012438"/>
    </source>
</evidence>
<evidence type="ECO:0000256" key="8">
    <source>
        <dbReference type="ARBA" id="ARBA00023012"/>
    </source>
</evidence>
<evidence type="ECO:0000256" key="5">
    <source>
        <dbReference type="ARBA" id="ARBA00022741"/>
    </source>
</evidence>
<feature type="transmembrane region" description="Helical" evidence="9">
    <location>
        <begin position="218"/>
        <end position="237"/>
    </location>
</feature>
<keyword evidence="9" id="KW-0472">Membrane</keyword>
<dbReference type="Pfam" id="PF02518">
    <property type="entry name" value="HATPase_c"/>
    <property type="match status" value="1"/>
</dbReference>
<evidence type="ECO:0000256" key="1">
    <source>
        <dbReference type="ARBA" id="ARBA00000085"/>
    </source>
</evidence>
<evidence type="ECO:0000256" key="4">
    <source>
        <dbReference type="ARBA" id="ARBA00022679"/>
    </source>
</evidence>
<feature type="domain" description="Histidine kinase/HSP90-like ATPase" evidence="10">
    <location>
        <begin position="577"/>
        <end position="666"/>
    </location>
</feature>
<dbReference type="InterPro" id="IPR050482">
    <property type="entry name" value="Sensor_HK_TwoCompSys"/>
</dbReference>
<sequence>MAAAAEANDQAPPTVREIGTALVALFVATLIGYGWYLGFHLDNVHNGLIGASFTTVGLYVVRVRPRHPEGWLFVATGVLHAMMFFGRQYGLYDGTTPAGAAWLGWVGVWPLPLAIALAGWTFMAFPDGKLPSPGWRFSVVVMMAVAAALAVMSALWPVEHDRMGLAAPHPLDVPGGETADRVWAYAQYSYLVFQVLWTVALVARIRRARGDEVRQLRWLVFAVVTAIVLLVAGLATLGSPLPGLLAVPLIPVAAGAAILKFRLYDIDPVINKTLVVGAMLLLITAAYMAIVVGAGAVVPADERSLALVTTAVVAVVFEPLRRRAQRLADRLVYGHRATPYEALSRLSAHLEDPPQDLFDAVAATVASAVGATEVVVWVGEERQLVPRGQWPAAAVEAGPATLAGLGGPRRLVRPVVHRGGVCGAITVRKSVGGPLSAVEARLLADLIAQTGLVIVQQRQAQEIQAAARRIVTAEDAARRRIERDLHDGAQQRLVTLALDLGALARQAQADGAPLADRVEQARTHLLEATAELRELARGLHPMVLAQSGLEPALAALGDRSAIPVRLHVADTGRLSRDVEATAYYVVSEALTNAARHSGADVVVVEVAPVEGGLCVEVTDDGRGGASPAQGTGLQGMADRLAALGGKLQVDSPAGGGTRVKAVLPCE</sequence>
<evidence type="ECO:0000256" key="7">
    <source>
        <dbReference type="ARBA" id="ARBA00022840"/>
    </source>
</evidence>
<dbReference type="Gene3D" id="1.20.5.1930">
    <property type="match status" value="1"/>
</dbReference>
<keyword evidence="5" id="KW-0547">Nucleotide-binding</keyword>
<dbReference type="Proteomes" id="UP001164439">
    <property type="component" value="Chromosome"/>
</dbReference>
<feature type="transmembrane region" description="Helical" evidence="9">
    <location>
        <begin position="18"/>
        <end position="38"/>
    </location>
</feature>
<feature type="transmembrane region" description="Helical" evidence="9">
    <location>
        <begin position="70"/>
        <end position="90"/>
    </location>
</feature>
<evidence type="ECO:0000256" key="9">
    <source>
        <dbReference type="SAM" id="Phobius"/>
    </source>
</evidence>
<dbReference type="PANTHER" id="PTHR24421">
    <property type="entry name" value="NITRATE/NITRITE SENSOR PROTEIN NARX-RELATED"/>
    <property type="match status" value="1"/>
</dbReference>
<feature type="transmembrane region" description="Helical" evidence="9">
    <location>
        <begin position="137"/>
        <end position="156"/>
    </location>
</feature>
<protein>
    <recommendedName>
        <fullName evidence="2">histidine kinase</fullName>
        <ecNumber evidence="2">2.7.13.3</ecNumber>
    </recommendedName>
</protein>
<keyword evidence="6 11" id="KW-0418">Kinase</keyword>
<name>A0ABY7K6I5_9ACTN</name>
<dbReference type="RefSeq" id="WP_269656811.1">
    <property type="nucleotide sequence ID" value="NZ_CP114413.1"/>
</dbReference>
<evidence type="ECO:0000256" key="3">
    <source>
        <dbReference type="ARBA" id="ARBA00022553"/>
    </source>
</evidence>
<evidence type="ECO:0000259" key="10">
    <source>
        <dbReference type="SMART" id="SM00387"/>
    </source>
</evidence>
<dbReference type="GO" id="GO:0016301">
    <property type="term" value="F:kinase activity"/>
    <property type="evidence" value="ECO:0007669"/>
    <property type="project" value="UniProtKB-KW"/>
</dbReference>
<feature type="transmembrane region" description="Helical" evidence="9">
    <location>
        <begin position="243"/>
        <end position="261"/>
    </location>
</feature>
<keyword evidence="9" id="KW-0812">Transmembrane</keyword>
<dbReference type="SUPFAM" id="SSF55874">
    <property type="entry name" value="ATPase domain of HSP90 chaperone/DNA topoisomerase II/histidine kinase"/>
    <property type="match status" value="1"/>
</dbReference>
<dbReference type="EMBL" id="CP114413">
    <property type="protein sequence ID" value="WAZ19128.1"/>
    <property type="molecule type" value="Genomic_DNA"/>
</dbReference>
<evidence type="ECO:0000256" key="6">
    <source>
        <dbReference type="ARBA" id="ARBA00022777"/>
    </source>
</evidence>
<dbReference type="EC" id="2.7.13.3" evidence="2"/>
<feature type="transmembrane region" description="Helical" evidence="9">
    <location>
        <begin position="102"/>
        <end position="125"/>
    </location>
</feature>
<dbReference type="InterPro" id="IPR011712">
    <property type="entry name" value="Sig_transdc_His_kin_sub3_dim/P"/>
</dbReference>
<keyword evidence="12" id="KW-1185">Reference proteome</keyword>
<comment type="catalytic activity">
    <reaction evidence="1">
        <text>ATP + protein L-histidine = ADP + protein N-phospho-L-histidine.</text>
        <dbReference type="EC" id="2.7.13.3"/>
    </reaction>
</comment>
<dbReference type="Gene3D" id="3.30.565.10">
    <property type="entry name" value="Histidine kinase-like ATPase, C-terminal domain"/>
    <property type="match status" value="1"/>
</dbReference>
<feature type="transmembrane region" description="Helical" evidence="9">
    <location>
        <begin position="44"/>
        <end position="61"/>
    </location>
</feature>
<dbReference type="SMART" id="SM00387">
    <property type="entry name" value="HATPase_c"/>
    <property type="match status" value="1"/>
</dbReference>
<proteinExistence type="predicted"/>
<gene>
    <name evidence="11" type="ORF">STRCI_000159</name>
</gene>
<keyword evidence="7" id="KW-0067">ATP-binding</keyword>
<dbReference type="InterPro" id="IPR036890">
    <property type="entry name" value="HATPase_C_sf"/>
</dbReference>
<organism evidence="11 12">
    <name type="scientific">Streptomyces cinnabarinus</name>
    <dbReference type="NCBI Taxonomy" id="67287"/>
    <lineage>
        <taxon>Bacteria</taxon>
        <taxon>Bacillati</taxon>
        <taxon>Actinomycetota</taxon>
        <taxon>Actinomycetes</taxon>
        <taxon>Kitasatosporales</taxon>
        <taxon>Streptomycetaceae</taxon>
        <taxon>Streptomyces</taxon>
    </lineage>
</organism>
<keyword evidence="4" id="KW-0808">Transferase</keyword>
<keyword evidence="9" id="KW-1133">Transmembrane helix</keyword>
<feature type="transmembrane region" description="Helical" evidence="9">
    <location>
        <begin position="273"/>
        <end position="298"/>
    </location>
</feature>
<dbReference type="CDD" id="cd16917">
    <property type="entry name" value="HATPase_UhpB-NarQ-NarX-like"/>
    <property type="match status" value="1"/>
</dbReference>